<dbReference type="InterPro" id="IPR026046">
    <property type="entry name" value="UBIAD1"/>
</dbReference>
<dbReference type="NCBIfam" id="NF004751">
    <property type="entry name" value="PRK06080.1-3"/>
    <property type="match status" value="1"/>
</dbReference>
<evidence type="ECO:0000256" key="9">
    <source>
        <dbReference type="NCBIfam" id="TIGR00751"/>
    </source>
</evidence>
<keyword evidence="4 8" id="KW-0808">Transferase</keyword>
<evidence type="ECO:0000256" key="4">
    <source>
        <dbReference type="ARBA" id="ARBA00022679"/>
    </source>
</evidence>
<dbReference type="InterPro" id="IPR000537">
    <property type="entry name" value="UbiA_prenyltransferase"/>
</dbReference>
<dbReference type="NCBIfam" id="TIGR00751">
    <property type="entry name" value="menA"/>
    <property type="match status" value="1"/>
</dbReference>
<comment type="caution">
    <text evidence="8">Lacks conserved residue(s) required for the propagation of feature annotation.</text>
</comment>
<dbReference type="UniPathway" id="UPA00079">
    <property type="reaction ID" value="UER00168"/>
</dbReference>
<keyword evidence="2 8" id="KW-0474">Menaquinone biosynthesis</keyword>
<dbReference type="AlphaFoldDB" id="C7RR98"/>
<accession>C7RR98</accession>
<gene>
    <name evidence="8" type="primary">menA</name>
    <name evidence="10" type="ordered locus">CAP2UW1_2491</name>
</gene>
<reference evidence="10" key="1">
    <citation type="submission" date="2009-08" db="EMBL/GenBank/DDBJ databases">
        <authorList>
            <consortium name="US DOE Joint Genome Institute"/>
            <person name="Lucas S."/>
            <person name="Copeland A."/>
            <person name="Lapidus A."/>
            <person name="Glavina del Rio T."/>
            <person name="Dalin E."/>
            <person name="Tice H."/>
            <person name="Bruce D."/>
            <person name="Barry K."/>
            <person name="Pitluck S."/>
            <person name="Lowry S."/>
            <person name="Larimer F."/>
            <person name="Land M."/>
            <person name="Hauser L."/>
            <person name="Kyrpides N."/>
            <person name="Ivanova N."/>
            <person name="McMahon K.D."/>
            <person name="Hugenholtz P."/>
        </authorList>
    </citation>
    <scope>NUCLEOTIDE SEQUENCE</scope>
    <source>
        <strain evidence="10">UW-1</strain>
    </source>
</reference>
<proteinExistence type="inferred from homology"/>
<dbReference type="PIRSF" id="PIRSF005355">
    <property type="entry name" value="UBIAD1"/>
    <property type="match status" value="1"/>
</dbReference>
<dbReference type="OrthoDB" id="9767568at2"/>
<dbReference type="GO" id="GO:0042371">
    <property type="term" value="P:vitamin K biosynthetic process"/>
    <property type="evidence" value="ECO:0007669"/>
    <property type="project" value="TreeGrafter"/>
</dbReference>
<dbReference type="GO" id="GO:0005886">
    <property type="term" value="C:plasma membrane"/>
    <property type="evidence" value="ECO:0007669"/>
    <property type="project" value="UniProtKB-SubCell"/>
</dbReference>
<dbReference type="Gene3D" id="1.10.357.140">
    <property type="entry name" value="UbiA prenyltransferase"/>
    <property type="match status" value="1"/>
</dbReference>
<dbReference type="InterPro" id="IPR004657">
    <property type="entry name" value="MenA"/>
</dbReference>
<dbReference type="GO" id="GO:0046428">
    <property type="term" value="F:1,4-dihydroxy-2-naphthoate polyprenyltransferase activity"/>
    <property type="evidence" value="ECO:0007669"/>
    <property type="project" value="UniProtKB-UniRule"/>
</dbReference>
<evidence type="ECO:0000313" key="10">
    <source>
        <dbReference type="EMBL" id="ACV35779.1"/>
    </source>
</evidence>
<evidence type="ECO:0000256" key="3">
    <source>
        <dbReference type="ARBA" id="ARBA00022475"/>
    </source>
</evidence>
<dbReference type="EC" id="2.5.1.74" evidence="8 9"/>
<sequence>MRPLPGRRVRRALLVSASGQPSRLGCWWLAIRPKTLTVSLVPVLVGHALAWSQQGHLSGWPALVALLAALLIQIGTNLHNDVSDFERGSDTPERLGPPRATAMGWLPGAVVRRAAWIAFALAFNFGIYLAWHGGWPIVVIGLASLLAGWAYTGGPRPVAYTPLGELFVLLFFGLVAVGGSYYLQTLSIRSPALLAGAMVGLFGAAVITVNNTRDLAIDARVGRRTLAVVLGRRSAAWVYTAEMLLPFVLLPGLAVLAGGGLQLAVPLLLLPLALRHIGRFRRAADGPVFNALLAATARLQLFFGVLLTLAIVV</sequence>
<name>C7RR98_ACCRE</name>
<evidence type="ECO:0000256" key="5">
    <source>
        <dbReference type="ARBA" id="ARBA00022692"/>
    </source>
</evidence>
<evidence type="ECO:0000256" key="6">
    <source>
        <dbReference type="ARBA" id="ARBA00022989"/>
    </source>
</evidence>
<comment type="pathway">
    <text evidence="8">Quinol/quinone metabolism; menaquinone biosynthesis; menaquinol from 1,4-dihydroxy-2-naphthoate: step 1/2.</text>
</comment>
<feature type="transmembrane region" description="Helical" evidence="8">
    <location>
        <begin position="245"/>
        <end position="270"/>
    </location>
</feature>
<dbReference type="GO" id="GO:0009234">
    <property type="term" value="P:menaquinone biosynthetic process"/>
    <property type="evidence" value="ECO:0007669"/>
    <property type="project" value="UniProtKB-UniRule"/>
</dbReference>
<evidence type="ECO:0000256" key="8">
    <source>
        <dbReference type="HAMAP-Rule" id="MF_01937"/>
    </source>
</evidence>
<evidence type="ECO:0000256" key="1">
    <source>
        <dbReference type="ARBA" id="ARBA00004141"/>
    </source>
</evidence>
<dbReference type="CDD" id="cd13962">
    <property type="entry name" value="PT_UbiA_UBIAD1"/>
    <property type="match status" value="1"/>
</dbReference>
<dbReference type="HOGENOM" id="CLU_043611_1_2_4"/>
<dbReference type="PANTHER" id="PTHR13929:SF0">
    <property type="entry name" value="UBIA PRENYLTRANSFERASE DOMAIN-CONTAINING PROTEIN 1"/>
    <property type="match status" value="1"/>
</dbReference>
<comment type="catalytic activity">
    <reaction evidence="8">
        <text>an all-trans-polyprenyl diphosphate + 1,4-dihydroxy-2-naphthoate + H(+) = a 2-demethylmenaquinol + CO2 + diphosphate</text>
        <dbReference type="Rhea" id="RHEA:26478"/>
        <dbReference type="Rhea" id="RHEA-COMP:9563"/>
        <dbReference type="Rhea" id="RHEA-COMP:9564"/>
        <dbReference type="ChEBI" id="CHEBI:11173"/>
        <dbReference type="ChEBI" id="CHEBI:15378"/>
        <dbReference type="ChEBI" id="CHEBI:16526"/>
        <dbReference type="ChEBI" id="CHEBI:33019"/>
        <dbReference type="ChEBI" id="CHEBI:55437"/>
        <dbReference type="ChEBI" id="CHEBI:58914"/>
        <dbReference type="EC" id="2.5.1.74"/>
    </reaction>
</comment>
<feature type="transmembrane region" description="Helical" evidence="8">
    <location>
        <begin position="291"/>
        <end position="312"/>
    </location>
</feature>
<feature type="transmembrane region" description="Helical" evidence="8">
    <location>
        <begin position="190"/>
        <end position="209"/>
    </location>
</feature>
<feature type="transmembrane region" description="Helical" evidence="8">
    <location>
        <begin position="166"/>
        <end position="184"/>
    </location>
</feature>
<dbReference type="EMBL" id="CP001715">
    <property type="protein sequence ID" value="ACV35779.1"/>
    <property type="molecule type" value="Genomic_DNA"/>
</dbReference>
<dbReference type="PANTHER" id="PTHR13929">
    <property type="entry name" value="1,4-DIHYDROXY-2-NAPHTHOATE OCTAPRENYLTRANSFERASE"/>
    <property type="match status" value="1"/>
</dbReference>
<organism evidence="10">
    <name type="scientific">Accumulibacter regalis</name>
    <dbReference type="NCBI Taxonomy" id="522306"/>
    <lineage>
        <taxon>Bacteria</taxon>
        <taxon>Pseudomonadati</taxon>
        <taxon>Pseudomonadota</taxon>
        <taxon>Betaproteobacteria</taxon>
        <taxon>Candidatus Accumulibacter</taxon>
    </lineage>
</organism>
<reference evidence="10" key="2">
    <citation type="submission" date="2009-09" db="EMBL/GenBank/DDBJ databases">
        <title>Complete sequence of chromosome of Candidatus Accumulibacter phosphatis clade IIA str. UW-1.</title>
        <authorList>
            <consortium name="US DOE Joint Genome Institute"/>
            <person name="Martin H.G."/>
            <person name="Ivanova N."/>
            <person name="Kunin V."/>
            <person name="Warnecke F."/>
            <person name="Barry K."/>
            <person name="He S."/>
            <person name="Salamov A."/>
            <person name="Szeto E."/>
            <person name="Dalin E."/>
            <person name="Pangilinan J.L."/>
            <person name="Lapidus A."/>
            <person name="Lowry S."/>
            <person name="Kyrpides N.C."/>
            <person name="McMahon K.D."/>
            <person name="Hugenholtz P."/>
        </authorList>
    </citation>
    <scope>NUCLEOTIDE SEQUENCE [LARGE SCALE GENOMIC DNA]</scope>
    <source>
        <strain evidence="10">UW-1</strain>
    </source>
</reference>
<comment type="subcellular location">
    <subcellularLocation>
        <location evidence="8">Cell membrane</location>
        <topology evidence="8">Multi-pass membrane protein</topology>
    </subcellularLocation>
    <subcellularLocation>
        <location evidence="1">Membrane</location>
        <topology evidence="1">Multi-pass membrane protein</topology>
    </subcellularLocation>
</comment>
<protein>
    <recommendedName>
        <fullName evidence="8 9">1,4-dihydroxy-2-naphthoate octaprenyltransferase</fullName>
        <shortName evidence="8">DHNA-octaprenyltransferase</shortName>
        <ecNumber evidence="8 9">2.5.1.74</ecNumber>
    </recommendedName>
</protein>
<comment type="similarity">
    <text evidence="8">Belongs to the MenA family. Type 1 subfamily.</text>
</comment>
<keyword evidence="6 8" id="KW-1133">Transmembrane helix</keyword>
<dbReference type="InterPro" id="IPR044878">
    <property type="entry name" value="UbiA_sf"/>
</dbReference>
<evidence type="ECO:0000256" key="2">
    <source>
        <dbReference type="ARBA" id="ARBA00022428"/>
    </source>
</evidence>
<dbReference type="eggNOG" id="COG1575">
    <property type="taxonomic scope" value="Bacteria"/>
</dbReference>
<evidence type="ECO:0000256" key="7">
    <source>
        <dbReference type="ARBA" id="ARBA00023136"/>
    </source>
</evidence>
<dbReference type="STRING" id="522306.CAP2UW1_2491"/>
<comment type="function">
    <text evidence="8">Conversion of 1,4-dihydroxy-2-naphthoate (DHNA) to demethylmenaquinone (DMK).</text>
</comment>
<dbReference type="KEGG" id="app:CAP2UW1_2491"/>
<keyword evidence="3 8" id="KW-1003">Cell membrane</keyword>
<keyword evidence="7 8" id="KW-0472">Membrane</keyword>
<dbReference type="HAMAP" id="MF_01937">
    <property type="entry name" value="MenA_1"/>
    <property type="match status" value="1"/>
</dbReference>
<keyword evidence="5 8" id="KW-0812">Transmembrane</keyword>
<dbReference type="Pfam" id="PF01040">
    <property type="entry name" value="UbiA"/>
    <property type="match status" value="1"/>
</dbReference>